<dbReference type="Proteomes" id="UP000248714">
    <property type="component" value="Unassembled WGS sequence"/>
</dbReference>
<sequence>MVLDRPPAGTFGRVLDPDSRPSLHVTPLLRLLHERGVDWVLSGSAVLTLYGADLRPNDLDVVPSLDPANLRRIAGLLVELDAVPAREPSWHKALTRRECLDWRPDPPTAEQLDHLFVTRLGMVDVTPKLTGSYAELRPGATSVELAGVPVWVCSPDEVLGRLPAKPRPKDVERAAQYAIVREAVRRGEQPRGARWLDS</sequence>
<evidence type="ECO:0000313" key="1">
    <source>
        <dbReference type="EMBL" id="RAS62592.1"/>
    </source>
</evidence>
<accession>A0ABX9E4W0</accession>
<evidence type="ECO:0000313" key="2">
    <source>
        <dbReference type="Proteomes" id="UP000248714"/>
    </source>
</evidence>
<dbReference type="SUPFAM" id="SSF81301">
    <property type="entry name" value="Nucleotidyltransferase"/>
    <property type="match status" value="1"/>
</dbReference>
<proteinExistence type="predicted"/>
<comment type="caution">
    <text evidence="1">The sequence shown here is derived from an EMBL/GenBank/DDBJ whole genome shotgun (WGS) entry which is preliminary data.</text>
</comment>
<name>A0ABX9E4W0_9PSEU</name>
<keyword evidence="2" id="KW-1185">Reference proteome</keyword>
<protein>
    <recommendedName>
        <fullName evidence="3">Nucleotidyl transferase AbiEii toxin, Type IV TA system</fullName>
    </recommendedName>
</protein>
<gene>
    <name evidence="1" type="ORF">C8D87_108416</name>
</gene>
<dbReference type="Gene3D" id="3.30.460.40">
    <property type="match status" value="1"/>
</dbReference>
<reference evidence="1 2" key="1">
    <citation type="submission" date="2018-06" db="EMBL/GenBank/DDBJ databases">
        <title>Genomic Encyclopedia of Type Strains, Phase IV (KMG-IV): sequencing the most valuable type-strain genomes for metagenomic binning, comparative biology and taxonomic classification.</title>
        <authorList>
            <person name="Goeker M."/>
        </authorList>
    </citation>
    <scope>NUCLEOTIDE SEQUENCE [LARGE SCALE GENOMIC DNA]</scope>
    <source>
        <strain evidence="1 2">DSM 45479</strain>
    </source>
</reference>
<organism evidence="1 2">
    <name type="scientific">Lentzea atacamensis</name>
    <dbReference type="NCBI Taxonomy" id="531938"/>
    <lineage>
        <taxon>Bacteria</taxon>
        <taxon>Bacillati</taxon>
        <taxon>Actinomycetota</taxon>
        <taxon>Actinomycetes</taxon>
        <taxon>Pseudonocardiales</taxon>
        <taxon>Pseudonocardiaceae</taxon>
        <taxon>Lentzea</taxon>
    </lineage>
</organism>
<evidence type="ECO:0008006" key="3">
    <source>
        <dbReference type="Google" id="ProtNLM"/>
    </source>
</evidence>
<dbReference type="InterPro" id="IPR043519">
    <property type="entry name" value="NT_sf"/>
</dbReference>
<dbReference type="EMBL" id="QLTT01000008">
    <property type="protein sequence ID" value="RAS62592.1"/>
    <property type="molecule type" value="Genomic_DNA"/>
</dbReference>